<accession>A0A1X3FG66</accession>
<evidence type="ECO:0000256" key="6">
    <source>
        <dbReference type="ARBA" id="ARBA00023002"/>
    </source>
</evidence>
<evidence type="ECO:0000256" key="4">
    <source>
        <dbReference type="ARBA" id="ARBA00022559"/>
    </source>
</evidence>
<dbReference type="InterPro" id="IPR013766">
    <property type="entry name" value="Thioredoxin_domain"/>
</dbReference>
<dbReference type="GO" id="GO:0042744">
    <property type="term" value="P:hydrogen peroxide catabolic process"/>
    <property type="evidence" value="ECO:0007669"/>
    <property type="project" value="TreeGrafter"/>
</dbReference>
<evidence type="ECO:0000256" key="9">
    <source>
        <dbReference type="ARBA" id="ARBA00047572"/>
    </source>
</evidence>
<keyword evidence="4" id="KW-0575">Peroxidase</keyword>
<dbReference type="InterPro" id="IPR000866">
    <property type="entry name" value="AhpC/TSA"/>
</dbReference>
<keyword evidence="7" id="KW-0676">Redox-active center</keyword>
<dbReference type="PANTHER" id="PTHR10681:SF121">
    <property type="entry name" value="ALKYL HYDROPEROXIDE REDUCTASE C"/>
    <property type="match status" value="1"/>
</dbReference>
<dbReference type="InterPro" id="IPR050217">
    <property type="entry name" value="Peroxiredoxin"/>
</dbReference>
<keyword evidence="5" id="KW-0049">Antioxidant</keyword>
<proteinExistence type="predicted"/>
<feature type="active site" description="Cysteine sulfenic acid (-SOH) intermediate; for peroxidase activity" evidence="10">
    <location>
        <position position="57"/>
    </location>
</feature>
<organism evidence="12 13">
    <name type="scientific">Bradyrhizobium canariense</name>
    <dbReference type="NCBI Taxonomy" id="255045"/>
    <lineage>
        <taxon>Bacteria</taxon>
        <taxon>Pseudomonadati</taxon>
        <taxon>Pseudomonadota</taxon>
        <taxon>Alphaproteobacteria</taxon>
        <taxon>Hyphomicrobiales</taxon>
        <taxon>Nitrobacteraceae</taxon>
        <taxon>Bradyrhizobium</taxon>
    </lineage>
</organism>
<evidence type="ECO:0000256" key="1">
    <source>
        <dbReference type="ARBA" id="ARBA00011654"/>
    </source>
</evidence>
<evidence type="ECO:0000256" key="3">
    <source>
        <dbReference type="ARBA" id="ARBA00017462"/>
    </source>
</evidence>
<evidence type="ECO:0000256" key="10">
    <source>
        <dbReference type="PIRSR" id="PIRSR000239-1"/>
    </source>
</evidence>
<sequence>MPGIGSKLPPFDITGVKPGFHQQEEDGQSAFETLTERSFPGKWKVIFFYPKDFTFVCPTEIAEFSRLSKDFADRDAIVLGGSTDNEFCKLAWRREHRDLHRLSIWQFADTKGALVDGLGVRSRDGIAHRYTFIVDPENTIQHVYATNLNVGRSPTDTLRVLDAIQTDELCPCNRAIGGDTLKIA</sequence>
<dbReference type="EC" id="1.11.1.26" evidence="2"/>
<dbReference type="SUPFAM" id="SSF52833">
    <property type="entry name" value="Thioredoxin-like"/>
    <property type="match status" value="1"/>
</dbReference>
<protein>
    <recommendedName>
        <fullName evidence="3">Alkyl hydroperoxide reductase C</fullName>
        <ecNumber evidence="2">1.11.1.26</ecNumber>
    </recommendedName>
    <alternativeName>
        <fullName evidence="8">Peroxiredoxin</fullName>
    </alternativeName>
</protein>
<evidence type="ECO:0000313" key="12">
    <source>
        <dbReference type="EMBL" id="OSJ04105.1"/>
    </source>
</evidence>
<dbReference type="CDD" id="cd03015">
    <property type="entry name" value="PRX_Typ2cys"/>
    <property type="match status" value="1"/>
</dbReference>
<dbReference type="GO" id="GO:0045454">
    <property type="term" value="P:cell redox homeostasis"/>
    <property type="evidence" value="ECO:0007669"/>
    <property type="project" value="TreeGrafter"/>
</dbReference>
<dbReference type="GO" id="GO:0008379">
    <property type="term" value="F:thioredoxin peroxidase activity"/>
    <property type="evidence" value="ECO:0007669"/>
    <property type="project" value="TreeGrafter"/>
</dbReference>
<dbReference type="Proteomes" id="UP000193553">
    <property type="component" value="Unassembled WGS sequence"/>
</dbReference>
<evidence type="ECO:0000259" key="11">
    <source>
        <dbReference type="PROSITE" id="PS51352"/>
    </source>
</evidence>
<dbReference type="GO" id="GO:0005829">
    <property type="term" value="C:cytosol"/>
    <property type="evidence" value="ECO:0007669"/>
    <property type="project" value="TreeGrafter"/>
</dbReference>
<evidence type="ECO:0000313" key="13">
    <source>
        <dbReference type="Proteomes" id="UP000193553"/>
    </source>
</evidence>
<dbReference type="RefSeq" id="WP_085361552.1">
    <property type="nucleotide sequence ID" value="NZ_NAFD01000191.1"/>
</dbReference>
<feature type="domain" description="Thioredoxin" evidence="11">
    <location>
        <begin position="2"/>
        <end position="166"/>
    </location>
</feature>
<evidence type="ECO:0000256" key="5">
    <source>
        <dbReference type="ARBA" id="ARBA00022862"/>
    </source>
</evidence>
<comment type="subunit">
    <text evidence="1">Homodimer; disulfide-linked, upon oxidation. 5 homodimers assemble to form a ring-like decamer.</text>
</comment>
<gene>
    <name evidence="12" type="ORF">BSZ18_29050</name>
</gene>
<dbReference type="InterPro" id="IPR036249">
    <property type="entry name" value="Thioredoxin-like_sf"/>
</dbReference>
<dbReference type="PIRSF" id="PIRSF000239">
    <property type="entry name" value="AHPC"/>
    <property type="match status" value="1"/>
</dbReference>
<comment type="caution">
    <text evidence="12">The sequence shown here is derived from an EMBL/GenBank/DDBJ whole genome shotgun (WGS) entry which is preliminary data.</text>
</comment>
<dbReference type="GO" id="GO:0033554">
    <property type="term" value="P:cellular response to stress"/>
    <property type="evidence" value="ECO:0007669"/>
    <property type="project" value="TreeGrafter"/>
</dbReference>
<dbReference type="AlphaFoldDB" id="A0A1X3FG66"/>
<reference evidence="12 13" key="1">
    <citation type="submission" date="2017-03" db="EMBL/GenBank/DDBJ databases">
        <title>Whole genome sequences of fourteen strains of Bradyrhizobium canariense and one strain of Bradyrhizobium japonicum isolated from Lupinus (Papilionoideae: Genisteae) species in Algeria.</title>
        <authorList>
            <person name="Crovadore J."/>
            <person name="Chekireb D."/>
            <person name="Brachmann A."/>
            <person name="Chablais R."/>
            <person name="Cochard B."/>
            <person name="Lefort F."/>
        </authorList>
    </citation>
    <scope>NUCLEOTIDE SEQUENCE [LARGE SCALE GENOMIC DNA]</scope>
    <source>
        <strain evidence="12 13">UBMA195</strain>
    </source>
</reference>
<dbReference type="OrthoDB" id="9812811at2"/>
<dbReference type="Gene3D" id="3.40.30.10">
    <property type="entry name" value="Glutaredoxin"/>
    <property type="match status" value="1"/>
</dbReference>
<evidence type="ECO:0000256" key="8">
    <source>
        <dbReference type="ARBA" id="ARBA00032077"/>
    </source>
</evidence>
<dbReference type="GO" id="GO:0006979">
    <property type="term" value="P:response to oxidative stress"/>
    <property type="evidence" value="ECO:0007669"/>
    <property type="project" value="TreeGrafter"/>
</dbReference>
<dbReference type="Pfam" id="PF00578">
    <property type="entry name" value="AhpC-TSA"/>
    <property type="match status" value="1"/>
</dbReference>
<dbReference type="PANTHER" id="PTHR10681">
    <property type="entry name" value="THIOREDOXIN PEROXIDASE"/>
    <property type="match status" value="1"/>
</dbReference>
<dbReference type="InterPro" id="IPR024706">
    <property type="entry name" value="Peroxiredoxin_AhpC-typ"/>
</dbReference>
<dbReference type="PROSITE" id="PS51352">
    <property type="entry name" value="THIOREDOXIN_2"/>
    <property type="match status" value="1"/>
</dbReference>
<dbReference type="EMBL" id="NAFI01000185">
    <property type="protein sequence ID" value="OSJ04105.1"/>
    <property type="molecule type" value="Genomic_DNA"/>
</dbReference>
<name>A0A1X3FG66_9BRAD</name>
<evidence type="ECO:0000256" key="2">
    <source>
        <dbReference type="ARBA" id="ARBA00013021"/>
    </source>
</evidence>
<evidence type="ECO:0000256" key="7">
    <source>
        <dbReference type="ARBA" id="ARBA00023284"/>
    </source>
</evidence>
<keyword evidence="6" id="KW-0560">Oxidoreductase</keyword>
<dbReference type="GO" id="GO:0102039">
    <property type="term" value="F:NADH-dependent peroxiredoxin activity"/>
    <property type="evidence" value="ECO:0007669"/>
    <property type="project" value="UniProtKB-EC"/>
</dbReference>
<comment type="catalytic activity">
    <reaction evidence="9">
        <text>a hydroperoxide + NADH + H(+) = an alcohol + NAD(+) + H2O</text>
        <dbReference type="Rhea" id="RHEA:62628"/>
        <dbReference type="ChEBI" id="CHEBI:15377"/>
        <dbReference type="ChEBI" id="CHEBI:15378"/>
        <dbReference type="ChEBI" id="CHEBI:30879"/>
        <dbReference type="ChEBI" id="CHEBI:35924"/>
        <dbReference type="ChEBI" id="CHEBI:57540"/>
        <dbReference type="ChEBI" id="CHEBI:57945"/>
        <dbReference type="EC" id="1.11.1.26"/>
    </reaction>
</comment>